<feature type="binding site" evidence="2">
    <location>
        <position position="242"/>
    </location>
    <ligand>
        <name>L-glutamate</name>
        <dbReference type="ChEBI" id="CHEBI:29985"/>
    </ligand>
</feature>
<accession>A0A498JVX4</accession>
<dbReference type="GO" id="GO:0005886">
    <property type="term" value="C:plasma membrane"/>
    <property type="evidence" value="ECO:0007669"/>
    <property type="project" value="TreeGrafter"/>
</dbReference>
<gene>
    <name evidence="3" type="ORF">DVH24_030539</name>
</gene>
<keyword evidence="4" id="KW-1185">Reference proteome</keyword>
<evidence type="ECO:0000313" key="3">
    <source>
        <dbReference type="EMBL" id="RXI00049.1"/>
    </source>
</evidence>
<dbReference type="Proteomes" id="UP000290289">
    <property type="component" value="Chromosome 5"/>
</dbReference>
<dbReference type="EMBL" id="RDQH01000331">
    <property type="protein sequence ID" value="RXI00049.1"/>
    <property type="molecule type" value="Genomic_DNA"/>
</dbReference>
<evidence type="ECO:0000256" key="2">
    <source>
        <dbReference type="PIRSR" id="PIRSR600101-2"/>
    </source>
</evidence>
<evidence type="ECO:0000256" key="1">
    <source>
        <dbReference type="PIRSR" id="PIRSR600101-1"/>
    </source>
</evidence>
<feature type="binding site" evidence="2">
    <location>
        <position position="193"/>
    </location>
    <ligand>
        <name>L-glutamate</name>
        <dbReference type="ChEBI" id="CHEBI:29985"/>
    </ligand>
</feature>
<dbReference type="InterPro" id="IPR029055">
    <property type="entry name" value="Ntn_hydrolases_N"/>
</dbReference>
<dbReference type="PANTHER" id="PTHR11686">
    <property type="entry name" value="GAMMA GLUTAMYL TRANSPEPTIDASE"/>
    <property type="match status" value="1"/>
</dbReference>
<protein>
    <recommendedName>
        <fullName evidence="5">Gamma-glutamyltransferase</fullName>
    </recommendedName>
</protein>
<dbReference type="GO" id="GO:0036374">
    <property type="term" value="F:glutathione hydrolase activity"/>
    <property type="evidence" value="ECO:0007669"/>
    <property type="project" value="InterPro"/>
</dbReference>
<dbReference type="Pfam" id="PF01019">
    <property type="entry name" value="G_glu_transpept"/>
    <property type="match status" value="2"/>
</dbReference>
<feature type="active site" description="Nucleophile" evidence="1">
    <location>
        <position position="151"/>
    </location>
</feature>
<reference evidence="3 4" key="1">
    <citation type="submission" date="2018-10" db="EMBL/GenBank/DDBJ databases">
        <title>A high-quality apple genome assembly.</title>
        <authorList>
            <person name="Hu J."/>
        </authorList>
    </citation>
    <scope>NUCLEOTIDE SEQUENCE [LARGE SCALE GENOMIC DNA]</scope>
    <source>
        <strain evidence="4">cv. HFTH1</strain>
        <tissue evidence="3">Young leaf</tissue>
    </source>
</reference>
<dbReference type="InterPro" id="IPR000101">
    <property type="entry name" value="GGT_peptidase"/>
</dbReference>
<dbReference type="PANTHER" id="PTHR11686:SF34">
    <property type="entry name" value="GLUTATHIONE HYDROLASE 1-RELATED"/>
    <property type="match status" value="1"/>
</dbReference>
<dbReference type="GO" id="GO:0006751">
    <property type="term" value="P:glutathione catabolic process"/>
    <property type="evidence" value="ECO:0007669"/>
    <property type="project" value="InterPro"/>
</dbReference>
<comment type="caution">
    <text evidence="3">The sequence shown here is derived from an EMBL/GenBank/DDBJ whole genome shotgun (WGS) entry which is preliminary data.</text>
</comment>
<dbReference type="STRING" id="3750.A0A498JVX4"/>
<dbReference type="Gene3D" id="3.60.20.40">
    <property type="match status" value="1"/>
</dbReference>
<dbReference type="AlphaFoldDB" id="A0A498JVX4"/>
<proteinExistence type="predicted"/>
<evidence type="ECO:0008006" key="5">
    <source>
        <dbReference type="Google" id="ProtNLM"/>
    </source>
</evidence>
<feature type="binding site" evidence="2">
    <location>
        <begin position="169"/>
        <end position="171"/>
    </location>
    <ligand>
        <name>L-glutamate</name>
        <dbReference type="ChEBI" id="CHEBI:29985"/>
    </ligand>
</feature>
<evidence type="ECO:0000313" key="4">
    <source>
        <dbReference type="Proteomes" id="UP000290289"/>
    </source>
</evidence>
<sequence length="330" mass="35139">MRNAQQNSMLSLADPLPSLLFTIVLVFLSSLNAMSGSTKSKRECAMLLLPHDLRCSRIGINVLREGGNAVDASVAAVLRLGVVNPASSGLGGGAFMFIRLASGEAHAFDMRETAPLLASEISYYYIYSSTNSCHYNDSFPNRWRQINDHGTSHLSVIDPQGNAISMTGTVNGYFGANVLSSSTGIVLNNEMDDFSIPGNDSTGLPPAPPNFIRPGKRPLSPMTPAIILKDGQLKAVVGASMGALIIPATAELLPNAVHYKNWTSVTGDHFEVPAQIRRVLQKKGHVLEPSPSGAICQFIVQDIRALKDNGCVLEIVAVSVPRKGGVPAGF</sequence>
<dbReference type="InterPro" id="IPR043137">
    <property type="entry name" value="GGT_ssub_C"/>
</dbReference>
<organism evidence="3 4">
    <name type="scientific">Malus domestica</name>
    <name type="common">Apple</name>
    <name type="synonym">Pyrus malus</name>
    <dbReference type="NCBI Taxonomy" id="3750"/>
    <lineage>
        <taxon>Eukaryota</taxon>
        <taxon>Viridiplantae</taxon>
        <taxon>Streptophyta</taxon>
        <taxon>Embryophyta</taxon>
        <taxon>Tracheophyta</taxon>
        <taxon>Spermatophyta</taxon>
        <taxon>Magnoliopsida</taxon>
        <taxon>eudicotyledons</taxon>
        <taxon>Gunneridae</taxon>
        <taxon>Pentapetalae</taxon>
        <taxon>rosids</taxon>
        <taxon>fabids</taxon>
        <taxon>Rosales</taxon>
        <taxon>Rosaceae</taxon>
        <taxon>Amygdaloideae</taxon>
        <taxon>Maleae</taxon>
        <taxon>Malus</taxon>
    </lineage>
</organism>
<name>A0A498JVX4_MALDO</name>
<dbReference type="SUPFAM" id="SSF56235">
    <property type="entry name" value="N-terminal nucleophile aminohydrolases (Ntn hydrolases)"/>
    <property type="match status" value="2"/>
</dbReference>